<dbReference type="OrthoDB" id="9801987at2"/>
<evidence type="ECO:0000256" key="3">
    <source>
        <dbReference type="ARBA" id="ARBA00022741"/>
    </source>
</evidence>
<keyword evidence="4 6" id="KW-0067">ATP-binding</keyword>
<proteinExistence type="inferred from homology"/>
<dbReference type="InterPro" id="IPR003593">
    <property type="entry name" value="AAA+_ATPase"/>
</dbReference>
<dbReference type="SMART" id="SM00382">
    <property type="entry name" value="AAA"/>
    <property type="match status" value="1"/>
</dbReference>
<evidence type="ECO:0000256" key="1">
    <source>
        <dbReference type="ARBA" id="ARBA00005417"/>
    </source>
</evidence>
<sequence length="299" mass="33808">MTLTVEQLTKKFDHFTAVDHLSLEAESGKIFGLIGQNGAGKTTTFRMILKLLVPTDGVIKWGGETVNTLDRDMIGYLPEERGMYPKMAVEDQIIFFGRLRGKNKRDLKKEADYWIERFGLSDKRRALTETLSKGNQQKVQLIVSMIHQPSLLILDEPFSGLDPVNAELLKKAILELKERGATIIFSSHRMDHVEELCDHLCLLQKGKSLFSGAIHELKSQFGKINLTLRGPFMEAQLAKMPGVLSVSCQNDTFRLLLSNEQDAKTIFNEVTKNGFIERFSLDYLSLEDIFKRKVGDGNV</sequence>
<gene>
    <name evidence="6" type="ORF">E4665_11005</name>
</gene>
<dbReference type="Proteomes" id="UP000298347">
    <property type="component" value="Unassembled WGS sequence"/>
</dbReference>
<accession>A0A4Z0GKZ0</accession>
<dbReference type="InterPro" id="IPR027417">
    <property type="entry name" value="P-loop_NTPase"/>
</dbReference>
<feature type="domain" description="ABC transporter" evidence="5">
    <location>
        <begin position="3"/>
        <end position="230"/>
    </location>
</feature>
<dbReference type="InterPro" id="IPR025302">
    <property type="entry name" value="DrrA1/2-like_C"/>
</dbReference>
<dbReference type="InterPro" id="IPR050763">
    <property type="entry name" value="ABC_transporter_ATP-binding"/>
</dbReference>
<dbReference type="AlphaFoldDB" id="A0A4Z0GKZ0"/>
<dbReference type="Gene3D" id="3.40.50.300">
    <property type="entry name" value="P-loop containing nucleotide triphosphate hydrolases"/>
    <property type="match status" value="1"/>
</dbReference>
<dbReference type="PANTHER" id="PTHR42711:SF5">
    <property type="entry name" value="ABC TRANSPORTER ATP-BINDING PROTEIN NATA"/>
    <property type="match status" value="1"/>
</dbReference>
<evidence type="ECO:0000259" key="5">
    <source>
        <dbReference type="PROSITE" id="PS50893"/>
    </source>
</evidence>
<dbReference type="GO" id="GO:0005524">
    <property type="term" value="F:ATP binding"/>
    <property type="evidence" value="ECO:0007669"/>
    <property type="project" value="UniProtKB-KW"/>
</dbReference>
<name>A0A4Z0GKZ0_9BACL</name>
<comment type="similarity">
    <text evidence="1">Belongs to the ABC transporter superfamily.</text>
</comment>
<keyword evidence="7" id="KW-1185">Reference proteome</keyword>
<evidence type="ECO:0000256" key="4">
    <source>
        <dbReference type="ARBA" id="ARBA00022840"/>
    </source>
</evidence>
<organism evidence="6 7">
    <name type="scientific">Sporolactobacillus shoreae</name>
    <dbReference type="NCBI Taxonomy" id="1465501"/>
    <lineage>
        <taxon>Bacteria</taxon>
        <taxon>Bacillati</taxon>
        <taxon>Bacillota</taxon>
        <taxon>Bacilli</taxon>
        <taxon>Bacillales</taxon>
        <taxon>Sporolactobacillaceae</taxon>
        <taxon>Sporolactobacillus</taxon>
    </lineage>
</organism>
<keyword evidence="2" id="KW-0813">Transport</keyword>
<protein>
    <submittedName>
        <fullName evidence="6">ABC transporter ATP-binding protein</fullName>
    </submittedName>
</protein>
<dbReference type="Pfam" id="PF13732">
    <property type="entry name" value="DrrA1-3_C"/>
    <property type="match status" value="1"/>
</dbReference>
<keyword evidence="3" id="KW-0547">Nucleotide-binding</keyword>
<dbReference type="PANTHER" id="PTHR42711">
    <property type="entry name" value="ABC TRANSPORTER ATP-BINDING PROTEIN"/>
    <property type="match status" value="1"/>
</dbReference>
<reference evidence="6 7" key="1">
    <citation type="journal article" date="2015" name="Int. J. Syst. Evol. Microbiol.">
        <title>Sporolactobacillus shoreae sp. nov. and Sporolactobacillus spathodeae sp. nov., two spore-forming lactic acid bacteria isolated from tree barks in Thailand.</title>
        <authorList>
            <person name="Thamacharoensuk T."/>
            <person name="Kitahara M."/>
            <person name="Ohkuma M."/>
            <person name="Thongchul N."/>
            <person name="Tanasupawat S."/>
        </authorList>
    </citation>
    <scope>NUCLEOTIDE SEQUENCE [LARGE SCALE GENOMIC DNA]</scope>
    <source>
        <strain evidence="6 7">BK92</strain>
    </source>
</reference>
<dbReference type="EMBL" id="SRJD01000012">
    <property type="protein sequence ID" value="TGA97633.1"/>
    <property type="molecule type" value="Genomic_DNA"/>
</dbReference>
<dbReference type="Pfam" id="PF00005">
    <property type="entry name" value="ABC_tran"/>
    <property type="match status" value="1"/>
</dbReference>
<dbReference type="SUPFAM" id="SSF52540">
    <property type="entry name" value="P-loop containing nucleoside triphosphate hydrolases"/>
    <property type="match status" value="1"/>
</dbReference>
<dbReference type="PROSITE" id="PS50893">
    <property type="entry name" value="ABC_TRANSPORTER_2"/>
    <property type="match status" value="1"/>
</dbReference>
<dbReference type="InterPro" id="IPR003439">
    <property type="entry name" value="ABC_transporter-like_ATP-bd"/>
</dbReference>
<dbReference type="GO" id="GO:0016887">
    <property type="term" value="F:ATP hydrolysis activity"/>
    <property type="evidence" value="ECO:0007669"/>
    <property type="project" value="InterPro"/>
</dbReference>
<comment type="caution">
    <text evidence="6">The sequence shown here is derived from an EMBL/GenBank/DDBJ whole genome shotgun (WGS) entry which is preliminary data.</text>
</comment>
<evidence type="ECO:0000313" key="6">
    <source>
        <dbReference type="EMBL" id="TGA97633.1"/>
    </source>
</evidence>
<evidence type="ECO:0000256" key="2">
    <source>
        <dbReference type="ARBA" id="ARBA00022448"/>
    </source>
</evidence>
<dbReference type="PROSITE" id="PS00211">
    <property type="entry name" value="ABC_TRANSPORTER_1"/>
    <property type="match status" value="1"/>
</dbReference>
<dbReference type="RefSeq" id="WP_135348843.1">
    <property type="nucleotide sequence ID" value="NZ_SRJD01000012.1"/>
</dbReference>
<dbReference type="InterPro" id="IPR017871">
    <property type="entry name" value="ABC_transporter-like_CS"/>
</dbReference>
<evidence type="ECO:0000313" key="7">
    <source>
        <dbReference type="Proteomes" id="UP000298347"/>
    </source>
</evidence>